<dbReference type="PROSITE" id="PS50850">
    <property type="entry name" value="MFS"/>
    <property type="match status" value="1"/>
</dbReference>
<protein>
    <submittedName>
        <fullName evidence="7">Major facilitator superfamily domain, general substrate transporter</fullName>
    </submittedName>
</protein>
<feature type="domain" description="Major facilitator superfamily (MFS) profile" evidence="6">
    <location>
        <begin position="1"/>
        <end position="382"/>
    </location>
</feature>
<sequence length="382" mass="42295">MLGIIYWQGDEFGSGKSPFSLETAIKVATLAGAVIGQPLFGWLADHIGRRIVSSSSSAITTSGLLIFWRVIMGVGTGGDYLLSSVITSEFATTKWRGAMMGAVFAIQGLGQFAAAIIALIVTVSFKESLASAEDVAHCTGACQVAIDKIWRFTIGLGAFPACFALYFRLTIPETPRYSFDIARDIVKADKDVRTYLRHRTSDRPYTPPVLNGMPDFGPRASWSDFYSYYSQWRHGKVLLGTTLSWLFLDIAFYGLGLNNSLVLDATNWTTAKNVYEMLYRSAVGNLILICAGGIPGCLATIATIDKLGRKRIQLLGFLTLSVLFAVIGIADLSNNDSGLFALYVLIQFCFNFWTQHNHLRHPRRVLPHSLPRYHPWNLRGRW</sequence>
<dbReference type="SUPFAM" id="SSF103473">
    <property type="entry name" value="MFS general substrate transporter"/>
    <property type="match status" value="1"/>
</dbReference>
<dbReference type="OrthoDB" id="433512at2759"/>
<dbReference type="RefSeq" id="XP_040647137.1">
    <property type="nucleotide sequence ID" value="XM_040790184.1"/>
</dbReference>
<reference evidence="7 8" key="1">
    <citation type="journal article" date="2016" name="BMC Genomics">
        <title>Genome sequencing and secondary metabolism of the postharvest pathogen Penicillium griseofulvum.</title>
        <authorList>
            <person name="Banani H."/>
            <person name="Marcet-Houben M."/>
            <person name="Ballester A.R."/>
            <person name="Abbruscato P."/>
            <person name="Gonzalez-Candelas L."/>
            <person name="Gabaldon T."/>
            <person name="Spadaro D."/>
        </authorList>
    </citation>
    <scope>NUCLEOTIDE SEQUENCE [LARGE SCALE GENOMIC DNA]</scope>
    <source>
        <strain evidence="7 8">PG3</strain>
    </source>
</reference>
<evidence type="ECO:0000313" key="8">
    <source>
        <dbReference type="Proteomes" id="UP000070168"/>
    </source>
</evidence>
<evidence type="ECO:0000256" key="4">
    <source>
        <dbReference type="ARBA" id="ARBA00023136"/>
    </source>
</evidence>
<keyword evidence="4 5" id="KW-0472">Membrane</keyword>
<feature type="transmembrane region" description="Helical" evidence="5">
    <location>
        <begin position="277"/>
        <end position="302"/>
    </location>
</feature>
<evidence type="ECO:0000256" key="1">
    <source>
        <dbReference type="ARBA" id="ARBA00004141"/>
    </source>
</evidence>
<feature type="transmembrane region" description="Helical" evidence="5">
    <location>
        <begin position="98"/>
        <end position="121"/>
    </location>
</feature>
<feature type="transmembrane region" description="Helical" evidence="5">
    <location>
        <begin position="56"/>
        <end position="78"/>
    </location>
</feature>
<evidence type="ECO:0000256" key="5">
    <source>
        <dbReference type="SAM" id="Phobius"/>
    </source>
</evidence>
<dbReference type="GO" id="GO:0016020">
    <property type="term" value="C:membrane"/>
    <property type="evidence" value="ECO:0007669"/>
    <property type="project" value="UniProtKB-SubCell"/>
</dbReference>
<dbReference type="Proteomes" id="UP000070168">
    <property type="component" value="Unassembled WGS sequence"/>
</dbReference>
<dbReference type="STRING" id="5078.A0A135LHZ1"/>
<dbReference type="InterPro" id="IPR005829">
    <property type="entry name" value="Sugar_transporter_CS"/>
</dbReference>
<feature type="transmembrane region" description="Helical" evidence="5">
    <location>
        <begin position="314"/>
        <end position="332"/>
    </location>
</feature>
<feature type="transmembrane region" description="Helical" evidence="5">
    <location>
        <begin position="237"/>
        <end position="257"/>
    </location>
</feature>
<dbReference type="OMA" id="HWTLKAN"/>
<keyword evidence="3 5" id="KW-1133">Transmembrane helix</keyword>
<dbReference type="GO" id="GO:0022857">
    <property type="term" value="F:transmembrane transporter activity"/>
    <property type="evidence" value="ECO:0007669"/>
    <property type="project" value="InterPro"/>
</dbReference>
<accession>A0A135LHZ1</accession>
<keyword evidence="2 5" id="KW-0812">Transmembrane</keyword>
<dbReference type="PROSITE" id="PS00216">
    <property type="entry name" value="SUGAR_TRANSPORT_1"/>
    <property type="match status" value="1"/>
</dbReference>
<keyword evidence="8" id="KW-1185">Reference proteome</keyword>
<dbReference type="InterPro" id="IPR036259">
    <property type="entry name" value="MFS_trans_sf"/>
</dbReference>
<organism evidence="7 8">
    <name type="scientific">Penicillium patulum</name>
    <name type="common">Penicillium griseofulvum</name>
    <dbReference type="NCBI Taxonomy" id="5078"/>
    <lineage>
        <taxon>Eukaryota</taxon>
        <taxon>Fungi</taxon>
        <taxon>Dikarya</taxon>
        <taxon>Ascomycota</taxon>
        <taxon>Pezizomycotina</taxon>
        <taxon>Eurotiomycetes</taxon>
        <taxon>Eurotiomycetidae</taxon>
        <taxon>Eurotiales</taxon>
        <taxon>Aspergillaceae</taxon>
        <taxon>Penicillium</taxon>
    </lineage>
</organism>
<dbReference type="EMBL" id="LHQR01000065">
    <property type="protein sequence ID" value="KXG48601.1"/>
    <property type="molecule type" value="Genomic_DNA"/>
</dbReference>
<feature type="transmembrane region" description="Helical" evidence="5">
    <location>
        <begin position="338"/>
        <end position="354"/>
    </location>
</feature>
<evidence type="ECO:0000259" key="6">
    <source>
        <dbReference type="PROSITE" id="PS50850"/>
    </source>
</evidence>
<gene>
    <name evidence="7" type="ORF">PGRI_024710</name>
</gene>
<evidence type="ECO:0000256" key="2">
    <source>
        <dbReference type="ARBA" id="ARBA00022692"/>
    </source>
</evidence>
<evidence type="ECO:0000313" key="7">
    <source>
        <dbReference type="EMBL" id="KXG48601.1"/>
    </source>
</evidence>
<dbReference type="InterPro" id="IPR005828">
    <property type="entry name" value="MFS_sugar_transport-like"/>
</dbReference>
<dbReference type="GeneID" id="63705484"/>
<dbReference type="AlphaFoldDB" id="A0A135LHZ1"/>
<evidence type="ECO:0000256" key="3">
    <source>
        <dbReference type="ARBA" id="ARBA00022989"/>
    </source>
</evidence>
<dbReference type="InterPro" id="IPR020846">
    <property type="entry name" value="MFS_dom"/>
</dbReference>
<name>A0A135LHZ1_PENPA</name>
<dbReference type="PANTHER" id="PTHR24064">
    <property type="entry name" value="SOLUTE CARRIER FAMILY 22 MEMBER"/>
    <property type="match status" value="1"/>
</dbReference>
<proteinExistence type="predicted"/>
<dbReference type="Gene3D" id="1.20.1250.20">
    <property type="entry name" value="MFS general substrate transporter like domains"/>
    <property type="match status" value="2"/>
</dbReference>
<comment type="subcellular location">
    <subcellularLocation>
        <location evidence="1">Membrane</location>
        <topology evidence="1">Multi-pass membrane protein</topology>
    </subcellularLocation>
</comment>
<dbReference type="Pfam" id="PF00083">
    <property type="entry name" value="Sugar_tr"/>
    <property type="match status" value="1"/>
</dbReference>
<comment type="caution">
    <text evidence="7">The sequence shown here is derived from an EMBL/GenBank/DDBJ whole genome shotgun (WGS) entry which is preliminary data.</text>
</comment>
<dbReference type="PROSITE" id="PS00217">
    <property type="entry name" value="SUGAR_TRANSPORT_2"/>
    <property type="match status" value="1"/>
</dbReference>